<feature type="domain" description="D-isomer specific 2-hydroxyacid dehydrogenase NAD-binding" evidence="3">
    <location>
        <begin position="97"/>
        <end position="270"/>
    </location>
</feature>
<dbReference type="CDD" id="cd12164">
    <property type="entry name" value="GDH_like_2"/>
    <property type="match status" value="1"/>
</dbReference>
<sequence>MLDLHAFLADAFLRVAPEVAWLSPDQVTDPAVVDVALCWYPAPDALHRYPKLELIQSLGAGTDHLHPALRSLPDDLSVCRVTDSHMSRAMSGYVAWAVLNQQRQFKAYAAQQTEGRWLRHPMQSAGEHCVGIAGQGQLGAACAGTLLELGFQVRGWARDIKLNMPAALTQFAGPESLEDFLSGCDTLVCLLPLTPDTQGFIGERVLRQLPPHAHVINASRGEHVDQDALLSALDTGLLAHATLDVFHEEPLPPEHPYWKHPRITVTPHVGARTPNDQIVRQMLDNLLAIRAGGRPRTWVDRARGY</sequence>
<dbReference type="GO" id="GO:0051287">
    <property type="term" value="F:NAD binding"/>
    <property type="evidence" value="ECO:0007669"/>
    <property type="project" value="InterPro"/>
</dbReference>
<evidence type="ECO:0000256" key="2">
    <source>
        <dbReference type="ARBA" id="ARBA00023027"/>
    </source>
</evidence>
<comment type="caution">
    <text evidence="4">The sequence shown here is derived from an EMBL/GenBank/DDBJ whole genome shotgun (WGS) entry which is preliminary data.</text>
</comment>
<dbReference type="Gene3D" id="3.40.50.720">
    <property type="entry name" value="NAD(P)-binding Rossmann-like Domain"/>
    <property type="match status" value="2"/>
</dbReference>
<reference evidence="4 5" key="1">
    <citation type="submission" date="2020-07" db="EMBL/GenBank/DDBJ databases">
        <title>Taxonomic revisions and descriptions of new bacterial species based on genomic comparisons in the high-G+C-content subgroup of the family Alcaligenaceae.</title>
        <authorList>
            <person name="Szabo A."/>
            <person name="Felfoldi T."/>
        </authorList>
    </citation>
    <scope>NUCLEOTIDE SEQUENCE [LARGE SCALE GENOMIC DNA]</scope>
    <source>
        <strain evidence="4 5">LMG 24012</strain>
    </source>
</reference>
<keyword evidence="1" id="KW-0560">Oxidoreductase</keyword>
<dbReference type="PANTHER" id="PTHR43333">
    <property type="entry name" value="2-HACID_DH_C DOMAIN-CONTAINING PROTEIN"/>
    <property type="match status" value="1"/>
</dbReference>
<dbReference type="EMBL" id="JACCEM010000011">
    <property type="protein sequence ID" value="NYT51392.1"/>
    <property type="molecule type" value="Genomic_DNA"/>
</dbReference>
<dbReference type="GO" id="GO:0016491">
    <property type="term" value="F:oxidoreductase activity"/>
    <property type="evidence" value="ECO:0007669"/>
    <property type="project" value="UniProtKB-KW"/>
</dbReference>
<evidence type="ECO:0000313" key="5">
    <source>
        <dbReference type="Proteomes" id="UP000559809"/>
    </source>
</evidence>
<proteinExistence type="predicted"/>
<evidence type="ECO:0000256" key="1">
    <source>
        <dbReference type="ARBA" id="ARBA00023002"/>
    </source>
</evidence>
<protein>
    <submittedName>
        <fullName evidence="4">Glyoxylate/hydroxypyruvate reductase A</fullName>
    </submittedName>
</protein>
<dbReference type="AlphaFoldDB" id="A0A853G6I6"/>
<dbReference type="PANTHER" id="PTHR43333:SF1">
    <property type="entry name" value="D-ISOMER SPECIFIC 2-HYDROXYACID DEHYDROGENASE NAD-BINDING DOMAIN-CONTAINING PROTEIN"/>
    <property type="match status" value="1"/>
</dbReference>
<accession>A0A853G6I6</accession>
<name>A0A853G6I6_9BURK</name>
<keyword evidence="2" id="KW-0520">NAD</keyword>
<dbReference type="SUPFAM" id="SSF52283">
    <property type="entry name" value="Formate/glycerate dehydrogenase catalytic domain-like"/>
    <property type="match status" value="1"/>
</dbReference>
<dbReference type="SUPFAM" id="SSF51735">
    <property type="entry name" value="NAD(P)-binding Rossmann-fold domains"/>
    <property type="match status" value="1"/>
</dbReference>
<organism evidence="4 5">
    <name type="scientific">Parapusillimonas granuli</name>
    <dbReference type="NCBI Taxonomy" id="380911"/>
    <lineage>
        <taxon>Bacteria</taxon>
        <taxon>Pseudomonadati</taxon>
        <taxon>Pseudomonadota</taxon>
        <taxon>Betaproteobacteria</taxon>
        <taxon>Burkholderiales</taxon>
        <taxon>Alcaligenaceae</taxon>
        <taxon>Parapusillimonas</taxon>
    </lineage>
</organism>
<keyword evidence="5" id="KW-1185">Reference proteome</keyword>
<gene>
    <name evidence="4" type="ORF">H0A72_18940</name>
</gene>
<dbReference type="InterPro" id="IPR006140">
    <property type="entry name" value="D-isomer_DH_NAD-bd"/>
</dbReference>
<dbReference type="Proteomes" id="UP000559809">
    <property type="component" value="Unassembled WGS sequence"/>
</dbReference>
<dbReference type="Pfam" id="PF02826">
    <property type="entry name" value="2-Hacid_dh_C"/>
    <property type="match status" value="1"/>
</dbReference>
<evidence type="ECO:0000259" key="3">
    <source>
        <dbReference type="Pfam" id="PF02826"/>
    </source>
</evidence>
<dbReference type="RefSeq" id="WP_180158064.1">
    <property type="nucleotide sequence ID" value="NZ_JACCEM010000011.1"/>
</dbReference>
<evidence type="ECO:0000313" key="4">
    <source>
        <dbReference type="EMBL" id="NYT51392.1"/>
    </source>
</evidence>
<dbReference type="InterPro" id="IPR036291">
    <property type="entry name" value="NAD(P)-bd_dom_sf"/>
</dbReference>
<keyword evidence="4" id="KW-0670">Pyruvate</keyword>